<dbReference type="Gene3D" id="3.10.20.90">
    <property type="entry name" value="Phosphatidylinositol 3-kinase Catalytic Subunit, Chain A, domain 1"/>
    <property type="match status" value="1"/>
</dbReference>
<sequence length="217" mass="24390">MKIIVAIHESNPRTVFEVESSDSIDKLLQDGRTLFDYHIRDESKLYLVLRPRPVDDVILSGVNYVLLSDIDNKTLKGVITEIAGHRILEGMTYLGPVPQSSPYLHELSAFPGFIYGFHTRIILPLAVATRTQTDPRWSFFIVDTGSPQTYLSLEAWLKLDLFGESATLVIGGRSVKVKLSPPEPRLREINLLGMDFLKCFLSWKLEGNGDGVILRCS</sequence>
<dbReference type="EMBL" id="KZ613476">
    <property type="protein sequence ID" value="PMD22877.1"/>
    <property type="molecule type" value="Genomic_DNA"/>
</dbReference>
<evidence type="ECO:0000313" key="2">
    <source>
        <dbReference type="Proteomes" id="UP000235672"/>
    </source>
</evidence>
<dbReference type="AlphaFoldDB" id="A0A2J6Q9C6"/>
<keyword evidence="2" id="KW-1185">Reference proteome</keyword>
<name>A0A2J6Q9C6_9HELO</name>
<protein>
    <recommendedName>
        <fullName evidence="3">Ubiquitin-like domain-containing protein</fullName>
    </recommendedName>
</protein>
<evidence type="ECO:0008006" key="3">
    <source>
        <dbReference type="Google" id="ProtNLM"/>
    </source>
</evidence>
<proteinExistence type="predicted"/>
<dbReference type="SUPFAM" id="SSF50630">
    <property type="entry name" value="Acid proteases"/>
    <property type="match status" value="1"/>
</dbReference>
<dbReference type="OrthoDB" id="5414761at2759"/>
<evidence type="ECO:0000313" key="1">
    <source>
        <dbReference type="EMBL" id="PMD22877.1"/>
    </source>
</evidence>
<gene>
    <name evidence="1" type="ORF">NA56DRAFT_747490</name>
</gene>
<reference evidence="1 2" key="1">
    <citation type="submission" date="2016-05" db="EMBL/GenBank/DDBJ databases">
        <title>A degradative enzymes factory behind the ericoid mycorrhizal symbiosis.</title>
        <authorList>
            <consortium name="DOE Joint Genome Institute"/>
            <person name="Martino E."/>
            <person name="Morin E."/>
            <person name="Grelet G."/>
            <person name="Kuo A."/>
            <person name="Kohler A."/>
            <person name="Daghino S."/>
            <person name="Barry K."/>
            <person name="Choi C."/>
            <person name="Cichocki N."/>
            <person name="Clum A."/>
            <person name="Copeland A."/>
            <person name="Hainaut M."/>
            <person name="Haridas S."/>
            <person name="Labutti K."/>
            <person name="Lindquist E."/>
            <person name="Lipzen A."/>
            <person name="Khouja H.-R."/>
            <person name="Murat C."/>
            <person name="Ohm R."/>
            <person name="Olson A."/>
            <person name="Spatafora J."/>
            <person name="Veneault-Fourrey C."/>
            <person name="Henrissat B."/>
            <person name="Grigoriev I."/>
            <person name="Martin F."/>
            <person name="Perotto S."/>
        </authorList>
    </citation>
    <scope>NUCLEOTIDE SEQUENCE [LARGE SCALE GENOMIC DNA]</scope>
    <source>
        <strain evidence="1 2">UAMH 7357</strain>
    </source>
</reference>
<dbReference type="Proteomes" id="UP000235672">
    <property type="component" value="Unassembled WGS sequence"/>
</dbReference>
<dbReference type="STRING" id="1745343.A0A2J6Q9C6"/>
<organism evidence="1 2">
    <name type="scientific">Hyaloscypha hepaticicola</name>
    <dbReference type="NCBI Taxonomy" id="2082293"/>
    <lineage>
        <taxon>Eukaryota</taxon>
        <taxon>Fungi</taxon>
        <taxon>Dikarya</taxon>
        <taxon>Ascomycota</taxon>
        <taxon>Pezizomycotina</taxon>
        <taxon>Leotiomycetes</taxon>
        <taxon>Helotiales</taxon>
        <taxon>Hyaloscyphaceae</taxon>
        <taxon>Hyaloscypha</taxon>
    </lineage>
</organism>
<dbReference type="InterPro" id="IPR029071">
    <property type="entry name" value="Ubiquitin-like_domsf"/>
</dbReference>
<accession>A0A2J6Q9C6</accession>
<dbReference type="InterPro" id="IPR021109">
    <property type="entry name" value="Peptidase_aspartic_dom_sf"/>
</dbReference>
<dbReference type="SUPFAM" id="SSF54236">
    <property type="entry name" value="Ubiquitin-like"/>
    <property type="match status" value="1"/>
</dbReference>